<organism evidence="1 2">
    <name type="scientific">Ignatzschineria rhizosphaerae</name>
    <dbReference type="NCBI Taxonomy" id="2923279"/>
    <lineage>
        <taxon>Bacteria</taxon>
        <taxon>Pseudomonadati</taxon>
        <taxon>Pseudomonadota</taxon>
        <taxon>Gammaproteobacteria</taxon>
        <taxon>Cardiobacteriales</taxon>
        <taxon>Ignatzschineriaceae</taxon>
        <taxon>Ignatzschineria</taxon>
    </lineage>
</organism>
<accession>A0ABY3X396</accession>
<dbReference type="Pfam" id="PF10109">
    <property type="entry name" value="Phage_TAC_7"/>
    <property type="match status" value="1"/>
</dbReference>
<reference evidence="1 2" key="1">
    <citation type="submission" date="2022-03" db="EMBL/GenBank/DDBJ databases">
        <title>Ignatzschineria rhizosphaerae HR5S32.</title>
        <authorList>
            <person name="Sun J.Q."/>
            <person name="Feng J.Y."/>
        </authorList>
    </citation>
    <scope>NUCLEOTIDE SEQUENCE [LARGE SCALE GENOMIC DNA]</scope>
    <source>
        <strain evidence="1 2">HR5S32</strain>
    </source>
</reference>
<dbReference type="Proteomes" id="UP000829542">
    <property type="component" value="Chromosome"/>
</dbReference>
<protein>
    <submittedName>
        <fullName evidence="1">Phage tail assembly protein</fullName>
    </submittedName>
</protein>
<keyword evidence="2" id="KW-1185">Reference proteome</keyword>
<dbReference type="InterPro" id="IPR019289">
    <property type="entry name" value="Phage_tail_E/E"/>
</dbReference>
<evidence type="ECO:0000313" key="2">
    <source>
        <dbReference type="Proteomes" id="UP000829542"/>
    </source>
</evidence>
<dbReference type="EMBL" id="CP093379">
    <property type="protein sequence ID" value="UNM96740.1"/>
    <property type="molecule type" value="Genomic_DNA"/>
</dbReference>
<proteinExistence type="predicted"/>
<name>A0ABY3X396_9GAMM</name>
<sequence length="111" mass="12257">MSKVISRAKKITVALSQPLMIADKEFTEITVREPIANDLRGISITQLQMSEGDAVLSVLERVTDIHEENLQRLSVSDFSTLSNVILGFLFPKQMQNILEGIKQGGSEITIA</sequence>
<evidence type="ECO:0000313" key="1">
    <source>
        <dbReference type="EMBL" id="UNM96740.1"/>
    </source>
</evidence>
<dbReference type="RefSeq" id="WP_242150894.1">
    <property type="nucleotide sequence ID" value="NZ_CP093379.1"/>
</dbReference>
<gene>
    <name evidence="1" type="ORF">MMG00_02475</name>
</gene>